<dbReference type="GO" id="GO:0016567">
    <property type="term" value="P:protein ubiquitination"/>
    <property type="evidence" value="ECO:0007669"/>
    <property type="project" value="InterPro"/>
</dbReference>
<name>A0A9N8EF23_9STRA</name>
<dbReference type="AlphaFoldDB" id="A0A9N8EF23"/>
<evidence type="ECO:0000259" key="2">
    <source>
        <dbReference type="PROSITE" id="PS51698"/>
    </source>
</evidence>
<accession>A0A9N8EF23</accession>
<dbReference type="GO" id="GO:0004842">
    <property type="term" value="F:ubiquitin-protein transferase activity"/>
    <property type="evidence" value="ECO:0007669"/>
    <property type="project" value="InterPro"/>
</dbReference>
<dbReference type="SUPFAM" id="SSF57850">
    <property type="entry name" value="RING/U-box"/>
    <property type="match status" value="1"/>
</dbReference>
<dbReference type="PANTHER" id="PTHR46573">
    <property type="entry name" value="WD REPEAT, SAM AND U-BOX DOMAIN-CONTAINING PROTEIN 1"/>
    <property type="match status" value="1"/>
</dbReference>
<dbReference type="SUPFAM" id="SSF81901">
    <property type="entry name" value="HCP-like"/>
    <property type="match status" value="1"/>
</dbReference>
<dbReference type="PANTHER" id="PTHR46573:SF1">
    <property type="entry name" value="WD REPEAT, SAM AND U-BOX DOMAIN-CONTAINING PROTEIN 1"/>
    <property type="match status" value="1"/>
</dbReference>
<protein>
    <submittedName>
        <fullName evidence="3">Sel1 domain protein repeat-containing protein</fullName>
    </submittedName>
</protein>
<feature type="region of interest" description="Disordered" evidence="1">
    <location>
        <begin position="1"/>
        <end position="33"/>
    </location>
</feature>
<feature type="domain" description="U-box" evidence="2">
    <location>
        <begin position="30"/>
        <end position="108"/>
    </location>
</feature>
<dbReference type="Gene3D" id="1.25.40.10">
    <property type="entry name" value="Tetratricopeptide repeat domain"/>
    <property type="match status" value="1"/>
</dbReference>
<organism evidence="3 4">
    <name type="scientific">Seminavis robusta</name>
    <dbReference type="NCBI Taxonomy" id="568900"/>
    <lineage>
        <taxon>Eukaryota</taxon>
        <taxon>Sar</taxon>
        <taxon>Stramenopiles</taxon>
        <taxon>Ochrophyta</taxon>
        <taxon>Bacillariophyta</taxon>
        <taxon>Bacillariophyceae</taxon>
        <taxon>Bacillariophycidae</taxon>
        <taxon>Naviculales</taxon>
        <taxon>Naviculaceae</taxon>
        <taxon>Seminavis</taxon>
    </lineage>
</organism>
<dbReference type="OrthoDB" id="10064100at2759"/>
<evidence type="ECO:0000313" key="4">
    <source>
        <dbReference type="Proteomes" id="UP001153069"/>
    </source>
</evidence>
<dbReference type="InterPro" id="IPR011990">
    <property type="entry name" value="TPR-like_helical_dom_sf"/>
</dbReference>
<reference evidence="3" key="1">
    <citation type="submission" date="2020-06" db="EMBL/GenBank/DDBJ databases">
        <authorList>
            <consortium name="Plant Systems Biology data submission"/>
        </authorList>
    </citation>
    <scope>NUCLEOTIDE SEQUENCE</scope>
    <source>
        <strain evidence="3">D6</strain>
    </source>
</reference>
<dbReference type="EMBL" id="CAICTM010000981">
    <property type="protein sequence ID" value="CAB9519039.1"/>
    <property type="molecule type" value="Genomic_DNA"/>
</dbReference>
<dbReference type="Gene3D" id="3.30.40.10">
    <property type="entry name" value="Zinc/RING finger domain, C3HC4 (zinc finger)"/>
    <property type="match status" value="1"/>
</dbReference>
<dbReference type="PROSITE" id="PS51698">
    <property type="entry name" value="U_BOX"/>
    <property type="match status" value="1"/>
</dbReference>
<comment type="caution">
    <text evidence="3">The sequence shown here is derived from an EMBL/GenBank/DDBJ whole genome shotgun (WGS) entry which is preliminary data.</text>
</comment>
<evidence type="ECO:0000256" key="1">
    <source>
        <dbReference type="SAM" id="MobiDB-lite"/>
    </source>
</evidence>
<dbReference type="Proteomes" id="UP001153069">
    <property type="component" value="Unassembled WGS sequence"/>
</dbReference>
<dbReference type="Pfam" id="PF04564">
    <property type="entry name" value="U-box"/>
    <property type="match status" value="1"/>
</dbReference>
<dbReference type="SMART" id="SM00504">
    <property type="entry name" value="Ubox"/>
    <property type="match status" value="1"/>
</dbReference>
<keyword evidence="4" id="KW-1185">Reference proteome</keyword>
<sequence>MSAEIPAGKRRREAQEDAVPKNRNKRHKKNPADDLICPITRELPWSPVIALDGRTYEEVAIKKYFNRQRESGASIKSPITNELMGETLIPTPHIRSLIETLVENGTIQGDVLVAWNIKVKQMKKKNKLLQKANEGNVRAMLCLACFYPVNAYNWNRKAHDAGSVLGTARVGETLLKGIGVTKSLPLGIMYLTQAATAGSDLAAYCLGKFCAAGQYGMPVSEKEAIVWLQKSLGACTHKNLNDEGKVIAQVLLDNLLKKPNSAAGDRITLSDSYSSD</sequence>
<dbReference type="InterPro" id="IPR013083">
    <property type="entry name" value="Znf_RING/FYVE/PHD"/>
</dbReference>
<dbReference type="InterPro" id="IPR003613">
    <property type="entry name" value="Ubox_domain"/>
</dbReference>
<proteinExistence type="predicted"/>
<evidence type="ECO:0000313" key="3">
    <source>
        <dbReference type="EMBL" id="CAB9519039.1"/>
    </source>
</evidence>
<dbReference type="InterPro" id="IPR052085">
    <property type="entry name" value="WD-SAM-U-box"/>
</dbReference>
<gene>
    <name evidence="3" type="ORF">SEMRO_983_G227810.1</name>
</gene>